<organism evidence="1 2">
    <name type="scientific">Schizosaccharomyces cryophilus (strain OY26 / ATCC MYA-4695 / CBS 11777 / NBRC 106824 / NRRL Y48691)</name>
    <name type="common">Fission yeast</name>
    <dbReference type="NCBI Taxonomy" id="653667"/>
    <lineage>
        <taxon>Eukaryota</taxon>
        <taxon>Fungi</taxon>
        <taxon>Dikarya</taxon>
        <taxon>Ascomycota</taxon>
        <taxon>Taphrinomycotina</taxon>
        <taxon>Schizosaccharomycetes</taxon>
        <taxon>Schizosaccharomycetales</taxon>
        <taxon>Schizosaccharomycetaceae</taxon>
        <taxon>Schizosaccharomyces</taxon>
    </lineage>
</organism>
<sequence>MQQLLNRQIRQLSKSQYFVDGRFLLAINIGILQMPRGQMQGKGKAHMKKSGYFSSNSLGNINTEVYENAVNDPPLPPVRFGSLVILPGRRKRKESPDFCIN</sequence>
<dbReference type="EMBL" id="KE546991">
    <property type="protein sequence ID" value="EPY51465.1"/>
    <property type="molecule type" value="Genomic_DNA"/>
</dbReference>
<proteinExistence type="predicted"/>
<dbReference type="AlphaFoldDB" id="S9W086"/>
<evidence type="ECO:0000313" key="1">
    <source>
        <dbReference type="EMBL" id="EPY51465.1"/>
    </source>
</evidence>
<dbReference type="RefSeq" id="XP_013024032.1">
    <property type="nucleotide sequence ID" value="XM_013168578.1"/>
</dbReference>
<accession>S9W086</accession>
<dbReference type="HOGENOM" id="CLU_2293305_0_0_1"/>
<reference evidence="1 2" key="1">
    <citation type="journal article" date="2011" name="Science">
        <title>Comparative functional genomics of the fission yeasts.</title>
        <authorList>
            <person name="Rhind N."/>
            <person name="Chen Z."/>
            <person name="Yassour M."/>
            <person name="Thompson D.A."/>
            <person name="Haas B.J."/>
            <person name="Habib N."/>
            <person name="Wapinski I."/>
            <person name="Roy S."/>
            <person name="Lin M.F."/>
            <person name="Heiman D.I."/>
            <person name="Young S.K."/>
            <person name="Furuya K."/>
            <person name="Guo Y."/>
            <person name="Pidoux A."/>
            <person name="Chen H.M."/>
            <person name="Robbertse B."/>
            <person name="Goldberg J.M."/>
            <person name="Aoki K."/>
            <person name="Bayne E.H."/>
            <person name="Berlin A.M."/>
            <person name="Desjardins C.A."/>
            <person name="Dobbs E."/>
            <person name="Dukaj L."/>
            <person name="Fan L."/>
            <person name="FitzGerald M.G."/>
            <person name="French C."/>
            <person name="Gujja S."/>
            <person name="Hansen K."/>
            <person name="Keifenheim D."/>
            <person name="Levin J.Z."/>
            <person name="Mosher R.A."/>
            <person name="Mueller C.A."/>
            <person name="Pfiffner J."/>
            <person name="Priest M."/>
            <person name="Russ C."/>
            <person name="Smialowska A."/>
            <person name="Swoboda P."/>
            <person name="Sykes S.M."/>
            <person name="Vaughn M."/>
            <person name="Vengrova S."/>
            <person name="Yoder R."/>
            <person name="Zeng Q."/>
            <person name="Allshire R."/>
            <person name="Baulcombe D."/>
            <person name="Birren B.W."/>
            <person name="Brown W."/>
            <person name="Ekwall K."/>
            <person name="Kellis M."/>
            <person name="Leatherwood J."/>
            <person name="Levin H."/>
            <person name="Margalit H."/>
            <person name="Martienssen R."/>
            <person name="Nieduszynski C.A."/>
            <person name="Spatafora J.W."/>
            <person name="Friedman N."/>
            <person name="Dalgaard J.Z."/>
            <person name="Baumann P."/>
            <person name="Niki H."/>
            <person name="Regev A."/>
            <person name="Nusbaum C."/>
        </authorList>
    </citation>
    <scope>NUCLEOTIDE SEQUENCE [LARGE SCALE GENOMIC DNA]</scope>
    <source>
        <strain evidence="2">OY26 / ATCC MYA-4695 / CBS 11777 / NBRC 106824 / NRRL Y48691</strain>
    </source>
</reference>
<dbReference type="GeneID" id="25036959"/>
<protein>
    <submittedName>
        <fullName evidence="1">Uncharacterized protein</fullName>
    </submittedName>
</protein>
<keyword evidence="2" id="KW-1185">Reference proteome</keyword>
<gene>
    <name evidence="1" type="ORF">SPOG_02636</name>
</gene>
<evidence type="ECO:0000313" key="2">
    <source>
        <dbReference type="Proteomes" id="UP000015464"/>
    </source>
</evidence>
<dbReference type="Proteomes" id="UP000015464">
    <property type="component" value="Unassembled WGS sequence"/>
</dbReference>
<name>S9W086_SCHCR</name>